<feature type="binding site" evidence="8">
    <location>
        <position position="452"/>
    </location>
    <ligand>
        <name>Mg(2+)</name>
        <dbReference type="ChEBI" id="CHEBI:18420"/>
        <note>catalytic</note>
    </ligand>
</feature>
<evidence type="ECO:0000313" key="13">
    <source>
        <dbReference type="Proteomes" id="UP000063147"/>
    </source>
</evidence>
<dbReference type="EC" id="3.4.21.-" evidence="9"/>
<comment type="similarity">
    <text evidence="1 9">Belongs to the peptidase S1B family.</text>
</comment>
<dbReference type="GO" id="GO:0006508">
    <property type="term" value="P:proteolysis"/>
    <property type="evidence" value="ECO:0007669"/>
    <property type="project" value="UniProtKB-KW"/>
</dbReference>
<dbReference type="AlphaFoldDB" id="A0A0M5MCC3"/>
<keyword evidence="12" id="KW-0255">Endonuclease</keyword>
<dbReference type="Pfam" id="PF13365">
    <property type="entry name" value="Trypsin_2"/>
    <property type="match status" value="1"/>
</dbReference>
<evidence type="ECO:0000256" key="1">
    <source>
        <dbReference type="ARBA" id="ARBA00008764"/>
    </source>
</evidence>
<dbReference type="InterPro" id="IPR043504">
    <property type="entry name" value="Peptidase_S1_PA_chymotrypsin"/>
</dbReference>
<dbReference type="FunFam" id="2.40.10.10:FF:000284">
    <property type="entry name" value="Serine protease"/>
    <property type="match status" value="1"/>
</dbReference>
<keyword evidence="12" id="KW-0540">Nuclease</keyword>
<evidence type="ECO:0000256" key="4">
    <source>
        <dbReference type="ARBA" id="ARBA00022801"/>
    </source>
</evidence>
<feature type="active site" description="Charge relay system" evidence="6">
    <location>
        <position position="235"/>
    </location>
</feature>
<reference evidence="12 13" key="1">
    <citation type="submission" date="2015-09" db="EMBL/GenBank/DDBJ databases">
        <authorList>
            <person name="Jackson K.R."/>
            <person name="Lunt B.L."/>
            <person name="Fisher J.N.B."/>
            <person name="Gardner A.V."/>
            <person name="Bailey M.E."/>
            <person name="Deus L.M."/>
            <person name="Earl A.S."/>
            <person name="Gibby P.D."/>
            <person name="Hartmann K.A."/>
            <person name="Liu J.E."/>
            <person name="Manci A.M."/>
            <person name="Nielsen D.A."/>
            <person name="Solomon M.B."/>
            <person name="Breakwell D.P."/>
            <person name="Burnett S.H."/>
            <person name="Grose J.H."/>
        </authorList>
    </citation>
    <scope>NUCLEOTIDE SEQUENCE [LARGE SCALE GENOMIC DNA]</scope>
    <source>
        <strain evidence="12 13">KCOM 1279</strain>
    </source>
</reference>
<dbReference type="EMBL" id="CP012713">
    <property type="protein sequence ID" value="ALF17551.1"/>
    <property type="molecule type" value="Genomic_DNA"/>
</dbReference>
<evidence type="ECO:0000256" key="3">
    <source>
        <dbReference type="ARBA" id="ARBA00022729"/>
    </source>
</evidence>
<dbReference type="InterPro" id="IPR001604">
    <property type="entry name" value="Endo_G_ENPP1-like_dom"/>
</dbReference>
<dbReference type="FunFam" id="3.40.570.10:FF:000013">
    <property type="entry name" value="Serine protease"/>
    <property type="match status" value="1"/>
</dbReference>
<sequence length="580" mass="66364">MLKGFNSEDISYEILEKAKENIEQQALERFLEEKSEEKNKHLPKEGTLFNSRDSIAMERILGKNDLFPISYLQIALNISKSVCRISIRDSRGVVVGYGTGFLVAPNIILTNNHVISSYEVASNSIAEFNYQDDENFMPCPTYNFRLNPQTFFITDIKLDFTLVALNENITNQKCLKDFGYLKMSQKEGTILPEEYVSIIQHPKGGPKSVTLRENKVSGLKENFIHYLTDTEPGSSGSPVFNDQWTLVALHHSGVPNPEIKDEWIANEGILISAIVNYLAKKYSSLKENEQVIIKEIVPDIELPKENNTTSNGNDDEPLGYNPLFLGKDYEIPLPTLSKEMEKDTAKTEDGNYVLDYIHFSIVMKKSRGLAYFTAVNIDGTDEVKIKRSADNWKFDPRISRDYQYGDEVYTGNELDRGHLVRRTDPNWGKNAIKANEDTFYFTNSTPQHKNLNQKTWVELENYIFRNAVLHQFKVSVFTGPVFREDDMIYRQKYQIPAEFWKVVVMIKEDGNISATAYLQTQKNMIENLEFAYGEYKTYQVPVRNIEKLTGLDFGNLSKFDPMANIEATGIVITGPESIKF</sequence>
<evidence type="ECO:0000256" key="2">
    <source>
        <dbReference type="ARBA" id="ARBA00022670"/>
    </source>
</evidence>
<organism evidence="12">
    <name type="scientific">Fusobacterium animalis</name>
    <dbReference type="NCBI Taxonomy" id="76859"/>
    <lineage>
        <taxon>Bacteria</taxon>
        <taxon>Fusobacteriati</taxon>
        <taxon>Fusobacteriota</taxon>
        <taxon>Fusobacteriia</taxon>
        <taxon>Fusobacteriales</taxon>
        <taxon>Fusobacteriaceae</taxon>
        <taxon>Fusobacterium</taxon>
    </lineage>
</organism>
<feature type="domain" description="DNA/RNA non-specific endonuclease/pyrophosphatase/phosphodiesterase" evidence="11">
    <location>
        <begin position="355"/>
        <end position="560"/>
    </location>
</feature>
<dbReference type="OrthoDB" id="9770276at2"/>
<dbReference type="GO" id="GO:0004519">
    <property type="term" value="F:endonuclease activity"/>
    <property type="evidence" value="ECO:0007669"/>
    <property type="project" value="UniProtKB-KW"/>
</dbReference>
<keyword evidence="2 9" id="KW-0645">Protease</keyword>
<dbReference type="InterPro" id="IPR044929">
    <property type="entry name" value="DNA/RNA_non-sp_Endonuclease_sf"/>
</dbReference>
<feature type="active site" description="Charge relay system" evidence="6">
    <location>
        <position position="159"/>
    </location>
</feature>
<feature type="domain" description="ENPP1-3/EXOG-like endonuclease/phosphodiesterase" evidence="10">
    <location>
        <begin position="356"/>
        <end position="562"/>
    </location>
</feature>
<protein>
    <recommendedName>
        <fullName evidence="9">Serine protease</fullName>
        <ecNumber evidence="9">3.4.21.-</ecNumber>
    </recommendedName>
</protein>
<keyword evidence="8" id="KW-0479">Metal-binding</keyword>
<dbReference type="Gene3D" id="3.40.570.10">
    <property type="entry name" value="Extracellular Endonuclease, subunit A"/>
    <property type="match status" value="1"/>
</dbReference>
<dbReference type="Pfam" id="PF01223">
    <property type="entry name" value="Endonuclease_NS"/>
    <property type="match status" value="1"/>
</dbReference>
<dbReference type="FunFam" id="2.40.10.10:FF:000232">
    <property type="entry name" value="Serine protease"/>
    <property type="match status" value="1"/>
</dbReference>
<dbReference type="InterPro" id="IPR040255">
    <property type="entry name" value="Non-specific_endonuclease"/>
</dbReference>
<feature type="active site" description="Proton acceptor" evidence="7">
    <location>
        <position position="418"/>
    </location>
</feature>
<dbReference type="SMART" id="SM00892">
    <property type="entry name" value="Endonuclease_NS"/>
    <property type="match status" value="1"/>
</dbReference>
<gene>
    <name evidence="12" type="ORF">RN98_04980</name>
</gene>
<dbReference type="PANTHER" id="PTHR13966:SF5">
    <property type="entry name" value="ENDONUCLEASE G, MITOCHONDRIAL"/>
    <property type="match status" value="1"/>
</dbReference>
<evidence type="ECO:0000256" key="7">
    <source>
        <dbReference type="PIRSR" id="PIRSR640255-1"/>
    </source>
</evidence>
<dbReference type="RefSeq" id="WP_060676037.1">
    <property type="nucleotide sequence ID" value="NZ_CP012713.1"/>
</dbReference>
<dbReference type="GO" id="GO:0003676">
    <property type="term" value="F:nucleic acid binding"/>
    <property type="evidence" value="ECO:0007669"/>
    <property type="project" value="InterPro"/>
</dbReference>
<dbReference type="SUPFAM" id="SSF50494">
    <property type="entry name" value="Trypsin-like serine proteases"/>
    <property type="match status" value="1"/>
</dbReference>
<dbReference type="Gene3D" id="2.40.10.10">
    <property type="entry name" value="Trypsin-like serine proteases"/>
    <property type="match status" value="2"/>
</dbReference>
<keyword evidence="5 9" id="KW-0720">Serine protease</keyword>
<accession>A0A0M5MCC3</accession>
<evidence type="ECO:0000313" key="12">
    <source>
        <dbReference type="EMBL" id="ALF17551.1"/>
    </source>
</evidence>
<dbReference type="PATRIC" id="fig|76859.3.peg.993"/>
<evidence type="ECO:0000256" key="9">
    <source>
        <dbReference type="RuleBase" id="RU004296"/>
    </source>
</evidence>
<proteinExistence type="inferred from homology"/>
<dbReference type="InterPro" id="IPR044925">
    <property type="entry name" value="His-Me_finger_sf"/>
</dbReference>
<dbReference type="GO" id="GO:0046872">
    <property type="term" value="F:metal ion binding"/>
    <property type="evidence" value="ECO:0007669"/>
    <property type="project" value="UniProtKB-KW"/>
</dbReference>
<keyword evidence="4 9" id="KW-0378">Hydrolase</keyword>
<evidence type="ECO:0000259" key="10">
    <source>
        <dbReference type="SMART" id="SM00477"/>
    </source>
</evidence>
<dbReference type="Proteomes" id="UP000063147">
    <property type="component" value="Chromosome"/>
</dbReference>
<evidence type="ECO:0000256" key="6">
    <source>
        <dbReference type="PIRSR" id="PIRSR608256-1"/>
    </source>
</evidence>
<dbReference type="GO" id="GO:0008236">
    <property type="term" value="F:serine-type peptidase activity"/>
    <property type="evidence" value="ECO:0007669"/>
    <property type="project" value="UniProtKB-KW"/>
</dbReference>
<evidence type="ECO:0000256" key="8">
    <source>
        <dbReference type="PIRSR" id="PIRSR640255-2"/>
    </source>
</evidence>
<evidence type="ECO:0000259" key="11">
    <source>
        <dbReference type="SMART" id="SM00892"/>
    </source>
</evidence>
<keyword evidence="3" id="KW-0732">Signal</keyword>
<dbReference type="PANTHER" id="PTHR13966">
    <property type="entry name" value="ENDONUCLEASE RELATED"/>
    <property type="match status" value="1"/>
</dbReference>
<dbReference type="SMART" id="SM00477">
    <property type="entry name" value="NUC"/>
    <property type="match status" value="1"/>
</dbReference>
<dbReference type="InterPro" id="IPR008256">
    <property type="entry name" value="Peptidase_S1B"/>
</dbReference>
<dbReference type="SUPFAM" id="SSF54060">
    <property type="entry name" value="His-Me finger endonucleases"/>
    <property type="match status" value="1"/>
</dbReference>
<dbReference type="InterPro" id="IPR020821">
    <property type="entry name" value="ENPP1-3/EXOG-like_nuc-like"/>
</dbReference>
<feature type="active site" description="Charge relay system" evidence="6">
    <location>
        <position position="113"/>
    </location>
</feature>
<name>A0A0M5MCC3_9FUSO</name>
<dbReference type="CDD" id="cd00091">
    <property type="entry name" value="NUC"/>
    <property type="match status" value="1"/>
</dbReference>
<dbReference type="PRINTS" id="PR00839">
    <property type="entry name" value="V8PROTEASE"/>
</dbReference>
<dbReference type="InterPro" id="IPR009003">
    <property type="entry name" value="Peptidase_S1_PA"/>
</dbReference>
<evidence type="ECO:0000256" key="5">
    <source>
        <dbReference type="ARBA" id="ARBA00022825"/>
    </source>
</evidence>